<name>A0A378HYD0_9GAMM</name>
<evidence type="ECO:0000313" key="3">
    <source>
        <dbReference type="Proteomes" id="UP000254968"/>
    </source>
</evidence>
<dbReference type="Pfam" id="PF13472">
    <property type="entry name" value="Lipase_GDSL_2"/>
    <property type="match status" value="1"/>
</dbReference>
<dbReference type="EMBL" id="UGNV01000001">
    <property type="protein sequence ID" value="STX27561.1"/>
    <property type="molecule type" value="Genomic_DNA"/>
</dbReference>
<evidence type="ECO:0000259" key="1">
    <source>
        <dbReference type="Pfam" id="PF13472"/>
    </source>
</evidence>
<dbReference type="PANTHER" id="PTHR30383">
    <property type="entry name" value="THIOESTERASE 1/PROTEASE 1/LYSOPHOSPHOLIPASE L1"/>
    <property type="match status" value="1"/>
</dbReference>
<dbReference type="InterPro" id="IPR013830">
    <property type="entry name" value="SGNH_hydro"/>
</dbReference>
<gene>
    <name evidence="2" type="primary">tesA</name>
    <name evidence="2" type="ORF">NCTC13315_00067</name>
</gene>
<dbReference type="InterPro" id="IPR036514">
    <property type="entry name" value="SGNH_hydro_sf"/>
</dbReference>
<evidence type="ECO:0000313" key="2">
    <source>
        <dbReference type="EMBL" id="STX27561.1"/>
    </source>
</evidence>
<feature type="domain" description="SGNH hydrolase-type esterase" evidence="1">
    <location>
        <begin position="25"/>
        <end position="183"/>
    </location>
</feature>
<proteinExistence type="predicted"/>
<dbReference type="PANTHER" id="PTHR30383:SF24">
    <property type="entry name" value="THIOESTERASE 1_PROTEASE 1_LYSOPHOSPHOLIPASE L1"/>
    <property type="match status" value="1"/>
</dbReference>
<keyword evidence="3" id="KW-1185">Reference proteome</keyword>
<dbReference type="GO" id="GO:0106435">
    <property type="term" value="F:carboxylesterase activity"/>
    <property type="evidence" value="ECO:0007669"/>
    <property type="project" value="UniProtKB-EC"/>
</dbReference>
<sequence>MIRKFLYILSFIFMITPLQAKTILVLGDSLSAAYGIEENQGWVSLLKERLKEESLPYQVVNYSTSGDTTRNGLAKLPEALSKHKPDIVIIELGANDGLRGLSIPELKRNLEKLIVQSQDRSAKVLLLATLLPPNYGASYLAKYKQVYVDLSQQYQTLLIPMFLEGVAGNPTWMQSDGLHPNQKAQVKILNNIWPVLKQML</sequence>
<dbReference type="AlphaFoldDB" id="A0A378HYD0"/>
<accession>A0A378HYD0</accession>
<dbReference type="GO" id="GO:0004622">
    <property type="term" value="F:phosphatidylcholine lysophospholipase activity"/>
    <property type="evidence" value="ECO:0007669"/>
    <property type="project" value="TreeGrafter"/>
</dbReference>
<reference evidence="2 3" key="1">
    <citation type="submission" date="2018-06" db="EMBL/GenBank/DDBJ databases">
        <authorList>
            <consortium name="Pathogen Informatics"/>
            <person name="Doyle S."/>
        </authorList>
    </citation>
    <scope>NUCLEOTIDE SEQUENCE [LARGE SCALE GENOMIC DNA]</scope>
    <source>
        <strain evidence="2 3">NCTC13315</strain>
    </source>
</reference>
<dbReference type="Proteomes" id="UP000254968">
    <property type="component" value="Unassembled WGS sequence"/>
</dbReference>
<dbReference type="EC" id="3.1.1.1" evidence="2"/>
<dbReference type="RefSeq" id="WP_115301364.1">
    <property type="nucleotide sequence ID" value="NZ_CAAAHO010000003.1"/>
</dbReference>
<organism evidence="2 3">
    <name type="scientific">Legionella beliardensis</name>
    <dbReference type="NCBI Taxonomy" id="91822"/>
    <lineage>
        <taxon>Bacteria</taxon>
        <taxon>Pseudomonadati</taxon>
        <taxon>Pseudomonadota</taxon>
        <taxon>Gammaproteobacteria</taxon>
        <taxon>Legionellales</taxon>
        <taxon>Legionellaceae</taxon>
        <taxon>Legionella</taxon>
    </lineage>
</organism>
<dbReference type="CDD" id="cd01822">
    <property type="entry name" value="Lysophospholipase_L1_like"/>
    <property type="match status" value="1"/>
</dbReference>
<protein>
    <submittedName>
        <fullName evidence="2">Esterase TesA</fullName>
        <ecNumber evidence="2">3.1.1.1</ecNumber>
    </submittedName>
</protein>
<keyword evidence="2" id="KW-0378">Hydrolase</keyword>
<dbReference type="Gene3D" id="3.40.50.1110">
    <property type="entry name" value="SGNH hydrolase"/>
    <property type="match status" value="1"/>
</dbReference>
<dbReference type="SUPFAM" id="SSF52266">
    <property type="entry name" value="SGNH hydrolase"/>
    <property type="match status" value="1"/>
</dbReference>
<dbReference type="InterPro" id="IPR051532">
    <property type="entry name" value="Ester_Hydrolysis_Enzymes"/>
</dbReference>
<dbReference type="OrthoDB" id="9786188at2"/>